<gene>
    <name evidence="1" type="ORF">Z042_17810</name>
</gene>
<proteinExistence type="predicted"/>
<reference evidence="1 2" key="1">
    <citation type="submission" date="2014-01" db="EMBL/GenBank/DDBJ databases">
        <title>Isolation of Serratia multitudinisentens RB-25 from Ex-Landfill site.</title>
        <authorList>
            <person name="Robson E.H.J."/>
        </authorList>
    </citation>
    <scope>NUCLEOTIDE SEQUENCE [LARGE SCALE GENOMIC DNA]</scope>
    <source>
        <strain evidence="1 2">RB-25</strain>
    </source>
</reference>
<dbReference type="PATRIC" id="fig|1441930.4.peg.3516"/>
<dbReference type="AlphaFoldDB" id="W0LH17"/>
<dbReference type="KEGG" id="sfo:Z042_17810"/>
<dbReference type="HOGENOM" id="CLU_160613_0_0_6"/>
<sequence length="133" mass="14744">MPLLDVTDILLDADFADSTLVVTRHLLLTDDDGVTSVVRQSMPFIGVVTVNHSLMTQRMPPSQTISGSIQIITLERLTQGQSGRDADVVTYQGRDYRVTFVDPYLAYGAGFVLAHCELMPFDGGVPDEQQRWQ</sequence>
<dbReference type="RefSeq" id="WP_024910415.1">
    <property type="nucleotide sequence ID" value="NZ_CP007044.2"/>
</dbReference>
<keyword evidence="2" id="KW-1185">Reference proteome</keyword>
<reference evidence="1 2" key="2">
    <citation type="submission" date="2015-03" db="EMBL/GenBank/DDBJ databases">
        <authorList>
            <person name="Chan K.-G."/>
        </authorList>
    </citation>
    <scope>NUCLEOTIDE SEQUENCE [LARGE SCALE GENOMIC DNA]</scope>
    <source>
        <strain evidence="1 2">RB-25</strain>
    </source>
</reference>
<dbReference type="eggNOG" id="ENOG5032U9X">
    <property type="taxonomic scope" value="Bacteria"/>
</dbReference>
<organism evidence="1 2">
    <name type="scientific">Chania multitudinisentens RB-25</name>
    <dbReference type="NCBI Taxonomy" id="1441930"/>
    <lineage>
        <taxon>Bacteria</taxon>
        <taxon>Pseudomonadati</taxon>
        <taxon>Pseudomonadota</taxon>
        <taxon>Gammaproteobacteria</taxon>
        <taxon>Enterobacterales</taxon>
        <taxon>Yersiniaceae</taxon>
        <taxon>Chania</taxon>
    </lineage>
</organism>
<evidence type="ECO:0000313" key="1">
    <source>
        <dbReference type="EMBL" id="AHG21250.1"/>
    </source>
</evidence>
<dbReference type="STRING" id="1441930.Z042_17810"/>
<dbReference type="Proteomes" id="UP000019030">
    <property type="component" value="Chromosome"/>
</dbReference>
<accession>W0LH17</accession>
<dbReference type="OrthoDB" id="8449625at2"/>
<evidence type="ECO:0000313" key="2">
    <source>
        <dbReference type="Proteomes" id="UP000019030"/>
    </source>
</evidence>
<protein>
    <submittedName>
        <fullName evidence="1">Head-tail adaptor</fullName>
    </submittedName>
</protein>
<dbReference type="EMBL" id="CP007044">
    <property type="protein sequence ID" value="AHG21250.1"/>
    <property type="molecule type" value="Genomic_DNA"/>
</dbReference>
<name>W0LH17_9GAMM</name>